<dbReference type="PANTHER" id="PTHR14110">
    <property type="entry name" value="MITOCHONDRIAL IMPORT INNER MEMBRANE TRANSLOCASE SUBUNIT TIM22"/>
    <property type="match status" value="1"/>
</dbReference>
<dbReference type="InterPro" id="IPR039175">
    <property type="entry name" value="TIM22"/>
</dbReference>
<comment type="subcellular location">
    <subcellularLocation>
        <location evidence="1">Membrane</location>
        <topology evidence="1">Multi-pass membrane protein</topology>
    </subcellularLocation>
</comment>
<keyword evidence="3" id="KW-1133">Transmembrane helix</keyword>
<dbReference type="Proteomes" id="UP001642360">
    <property type="component" value="Unassembled WGS sequence"/>
</dbReference>
<keyword evidence="6" id="KW-1185">Reference proteome</keyword>
<dbReference type="Pfam" id="PF02466">
    <property type="entry name" value="Tim17"/>
    <property type="match status" value="1"/>
</dbReference>
<proteinExistence type="predicted"/>
<evidence type="ECO:0000313" key="6">
    <source>
        <dbReference type="Proteomes" id="UP001642360"/>
    </source>
</evidence>
<dbReference type="EMBL" id="CAUOFW020003147">
    <property type="protein sequence ID" value="CAK9158276.1"/>
    <property type="molecule type" value="Genomic_DNA"/>
</dbReference>
<comment type="caution">
    <text evidence="5">The sequence shown here is derived from an EMBL/GenBank/DDBJ whole genome shotgun (WGS) entry which is preliminary data.</text>
</comment>
<protein>
    <submittedName>
        <fullName evidence="5">Uncharacterized protein</fullName>
    </submittedName>
</protein>
<dbReference type="AlphaFoldDB" id="A0ABC8SQS0"/>
<reference evidence="5 6" key="1">
    <citation type="submission" date="2024-02" db="EMBL/GenBank/DDBJ databases">
        <authorList>
            <person name="Vignale AGUSTIN F."/>
            <person name="Sosa J E."/>
            <person name="Modenutti C."/>
        </authorList>
    </citation>
    <scope>NUCLEOTIDE SEQUENCE [LARGE SCALE GENOMIC DNA]</scope>
</reference>
<evidence type="ECO:0000256" key="3">
    <source>
        <dbReference type="ARBA" id="ARBA00022989"/>
    </source>
</evidence>
<keyword evidence="2" id="KW-0812">Transmembrane</keyword>
<evidence type="ECO:0000313" key="5">
    <source>
        <dbReference type="EMBL" id="CAK9158276.1"/>
    </source>
</evidence>
<organism evidence="5 6">
    <name type="scientific">Ilex paraguariensis</name>
    <name type="common">yerba mate</name>
    <dbReference type="NCBI Taxonomy" id="185542"/>
    <lineage>
        <taxon>Eukaryota</taxon>
        <taxon>Viridiplantae</taxon>
        <taxon>Streptophyta</taxon>
        <taxon>Embryophyta</taxon>
        <taxon>Tracheophyta</taxon>
        <taxon>Spermatophyta</taxon>
        <taxon>Magnoliopsida</taxon>
        <taxon>eudicotyledons</taxon>
        <taxon>Gunneridae</taxon>
        <taxon>Pentapetalae</taxon>
        <taxon>asterids</taxon>
        <taxon>campanulids</taxon>
        <taxon>Aquifoliales</taxon>
        <taxon>Aquifoliaceae</taxon>
        <taxon>Ilex</taxon>
    </lineage>
</organism>
<evidence type="ECO:0000256" key="4">
    <source>
        <dbReference type="ARBA" id="ARBA00023136"/>
    </source>
</evidence>
<dbReference type="PANTHER" id="PTHR14110:SF6">
    <property type="entry name" value="OS04G0405100 PROTEIN"/>
    <property type="match status" value="1"/>
</dbReference>
<gene>
    <name evidence="5" type="ORF">ILEXP_LOCUS26892</name>
</gene>
<name>A0ABC8SQS0_9AQUA</name>
<evidence type="ECO:0000256" key="1">
    <source>
        <dbReference type="ARBA" id="ARBA00004141"/>
    </source>
</evidence>
<accession>A0ABC8SQS0</accession>
<evidence type="ECO:0000256" key="2">
    <source>
        <dbReference type="ARBA" id="ARBA00022692"/>
    </source>
</evidence>
<keyword evidence="4" id="KW-0472">Membrane</keyword>
<dbReference type="GO" id="GO:0016020">
    <property type="term" value="C:membrane"/>
    <property type="evidence" value="ECO:0007669"/>
    <property type="project" value="UniProtKB-SubCell"/>
</dbReference>
<sequence>MGEGKQGVMVEMHKGVMGISQNPIGQLQVKFKELENGFRAWLAKQSMPVEAAIVTATSAAQGAAIGAFMGTITNDVSSSIPTPPPGAANFNPQAMASLQQAQALSGGPMVQARNFAVMTGVNAGISCVMKRLRGKEDVHVKTFIGKNPNLPEQFMFRSSNSMLPKD</sequence>